<reference evidence="10" key="1">
    <citation type="journal article" date="2021" name="Nat. Commun.">
        <title>Genetic determinants of endophytism in the Arabidopsis root mycobiome.</title>
        <authorList>
            <person name="Mesny F."/>
            <person name="Miyauchi S."/>
            <person name="Thiergart T."/>
            <person name="Pickel B."/>
            <person name="Atanasova L."/>
            <person name="Karlsson M."/>
            <person name="Huettel B."/>
            <person name="Barry K.W."/>
            <person name="Haridas S."/>
            <person name="Chen C."/>
            <person name="Bauer D."/>
            <person name="Andreopoulos W."/>
            <person name="Pangilinan J."/>
            <person name="LaButti K."/>
            <person name="Riley R."/>
            <person name="Lipzen A."/>
            <person name="Clum A."/>
            <person name="Drula E."/>
            <person name="Henrissat B."/>
            <person name="Kohler A."/>
            <person name="Grigoriev I.V."/>
            <person name="Martin F.M."/>
            <person name="Hacquard S."/>
        </authorList>
    </citation>
    <scope>NUCLEOTIDE SEQUENCE</scope>
    <source>
        <strain evidence="10">MPI-SDFR-AT-0120</strain>
    </source>
</reference>
<dbReference type="Proteomes" id="UP000813461">
    <property type="component" value="Unassembled WGS sequence"/>
</dbReference>
<accession>A0A8K0QY23</accession>
<dbReference type="Gene3D" id="3.40.50.1820">
    <property type="entry name" value="alpha/beta hydrolase"/>
    <property type="match status" value="1"/>
</dbReference>
<gene>
    <name evidence="10" type="ORF">FB567DRAFT_453366</name>
</gene>
<sequence>LKRQRKTFWSRYGFHSPETTGMDGFKQLEVPALQLEFAVQHGWAAVSTDGGHDADLRKLSDASWILPSSKERRSPHDSGPQRDIAWDLLHNFASRSLVDQIVVAKSIVRQFYGVDAHHSYWNGCSTGGRQGYRVAQKYPELLDGILANAPAISFVNLVMGELWPQQVMQKAKLFLSKCQLDYFRAKAIEHCELDERVKTGYVQDSVNCSWEPSQLVGSTFWCDESEVTVTQAMAEIVQAIQNGPGGSSVENRFPGLWAGVSMTALADSQIDKDGRRTPNPFRIAASWLQKVVLQDEAISETTFDENYVNSLWVSALYEFGGLLNTDDPDLSRLRDSGTKLLTWHGTDDKLIPFQNTVKYRRTVEAIMGGANEVDDYYRFFLAPGVDHCGGGAGPIPSDPLDALVRWVEDNEPPEILDAEMIDQEGDVVTRELCLWPATSKYMNIGDPKRASSWSCVGGTERPQRAEQEIETEFDYGSMQQPQQNIADDQTDSSKDRPGRAGQILAGLGGRLQGLDLGLRVE</sequence>
<proteinExistence type="inferred from homology"/>
<evidence type="ECO:0000256" key="9">
    <source>
        <dbReference type="SAM" id="MobiDB-lite"/>
    </source>
</evidence>
<dbReference type="GO" id="GO:0030600">
    <property type="term" value="F:feruloyl esterase activity"/>
    <property type="evidence" value="ECO:0007669"/>
    <property type="project" value="UniProtKB-ARBA"/>
</dbReference>
<feature type="region of interest" description="Disordered" evidence="9">
    <location>
        <begin position="474"/>
        <end position="504"/>
    </location>
</feature>
<comment type="caution">
    <text evidence="10">The sequence shown here is derived from an EMBL/GenBank/DDBJ whole genome shotgun (WGS) entry which is preliminary data.</text>
</comment>
<evidence type="ECO:0000256" key="4">
    <source>
        <dbReference type="ARBA" id="ARBA00022729"/>
    </source>
</evidence>
<dbReference type="SUPFAM" id="SSF53474">
    <property type="entry name" value="alpha/beta-Hydrolases"/>
    <property type="match status" value="1"/>
</dbReference>
<feature type="non-terminal residue" evidence="10">
    <location>
        <position position="1"/>
    </location>
</feature>
<organism evidence="10 11">
    <name type="scientific">Paraphoma chrysanthemicola</name>
    <dbReference type="NCBI Taxonomy" id="798071"/>
    <lineage>
        <taxon>Eukaryota</taxon>
        <taxon>Fungi</taxon>
        <taxon>Dikarya</taxon>
        <taxon>Ascomycota</taxon>
        <taxon>Pezizomycotina</taxon>
        <taxon>Dothideomycetes</taxon>
        <taxon>Pleosporomycetidae</taxon>
        <taxon>Pleosporales</taxon>
        <taxon>Pleosporineae</taxon>
        <taxon>Phaeosphaeriaceae</taxon>
        <taxon>Paraphoma</taxon>
    </lineage>
</organism>
<name>A0A8K0QY23_9PLEO</name>
<evidence type="ECO:0000256" key="8">
    <source>
        <dbReference type="RuleBase" id="RU361238"/>
    </source>
</evidence>
<dbReference type="PANTHER" id="PTHR33938">
    <property type="entry name" value="FERULOYL ESTERASE B-RELATED"/>
    <property type="match status" value="1"/>
</dbReference>
<evidence type="ECO:0000256" key="5">
    <source>
        <dbReference type="ARBA" id="ARBA00022801"/>
    </source>
</evidence>
<keyword evidence="4" id="KW-0732">Signal</keyword>
<dbReference type="EMBL" id="JAGMVJ010000021">
    <property type="protein sequence ID" value="KAH7074236.1"/>
    <property type="molecule type" value="Genomic_DNA"/>
</dbReference>
<dbReference type="OrthoDB" id="3039123at2759"/>
<evidence type="ECO:0000313" key="11">
    <source>
        <dbReference type="Proteomes" id="UP000813461"/>
    </source>
</evidence>
<keyword evidence="5 8" id="KW-0378">Hydrolase</keyword>
<dbReference type="InterPro" id="IPR011118">
    <property type="entry name" value="Tannase/feruloyl_esterase"/>
</dbReference>
<feature type="compositionally biased region" description="Polar residues" evidence="9">
    <location>
        <begin position="477"/>
        <end position="487"/>
    </location>
</feature>
<dbReference type="InterPro" id="IPR029058">
    <property type="entry name" value="AB_hydrolase_fold"/>
</dbReference>
<keyword evidence="6" id="KW-0106">Calcium</keyword>
<dbReference type="EC" id="3.1.1.-" evidence="8"/>
<dbReference type="PANTHER" id="PTHR33938:SF8">
    <property type="entry name" value="CARBOXYLIC ESTER HYDROLASE"/>
    <property type="match status" value="1"/>
</dbReference>
<evidence type="ECO:0000256" key="2">
    <source>
        <dbReference type="ARBA" id="ARBA00022487"/>
    </source>
</evidence>
<dbReference type="Pfam" id="PF07519">
    <property type="entry name" value="Tannase"/>
    <property type="match status" value="1"/>
</dbReference>
<keyword evidence="2" id="KW-0719">Serine esterase</keyword>
<protein>
    <recommendedName>
        <fullName evidence="8">Carboxylic ester hydrolase</fullName>
        <ecNumber evidence="8">3.1.1.-</ecNumber>
    </recommendedName>
</protein>
<dbReference type="GO" id="GO:0046872">
    <property type="term" value="F:metal ion binding"/>
    <property type="evidence" value="ECO:0007669"/>
    <property type="project" value="UniProtKB-KW"/>
</dbReference>
<evidence type="ECO:0000313" key="10">
    <source>
        <dbReference type="EMBL" id="KAH7074236.1"/>
    </source>
</evidence>
<keyword evidence="11" id="KW-1185">Reference proteome</keyword>
<evidence type="ECO:0000256" key="6">
    <source>
        <dbReference type="ARBA" id="ARBA00022837"/>
    </source>
</evidence>
<evidence type="ECO:0000256" key="3">
    <source>
        <dbReference type="ARBA" id="ARBA00022723"/>
    </source>
</evidence>
<evidence type="ECO:0000256" key="1">
    <source>
        <dbReference type="ARBA" id="ARBA00006249"/>
    </source>
</evidence>
<comment type="similarity">
    <text evidence="1 8">Belongs to the tannase family.</text>
</comment>
<dbReference type="AlphaFoldDB" id="A0A8K0QY23"/>
<keyword evidence="3" id="KW-0479">Metal-binding</keyword>
<evidence type="ECO:0000256" key="7">
    <source>
        <dbReference type="ARBA" id="ARBA00023157"/>
    </source>
</evidence>
<keyword evidence="7" id="KW-1015">Disulfide bond</keyword>